<feature type="transmembrane region" description="Helical" evidence="2">
    <location>
        <begin position="145"/>
        <end position="167"/>
    </location>
</feature>
<evidence type="ECO:0000313" key="5">
    <source>
        <dbReference type="Proteomes" id="UP001161017"/>
    </source>
</evidence>
<sequence length="432" mass="48682">MPAAIFGMATAFMGIALYLVLEINVTVLRTFKKKRGLYFWSLIIAAWGVCLHSIGYILQWWTPGSPWALNTAFILCGWSMMVTGQSFVLYSRLHLVIRNYSILRGCLIMIIASSILIEIPQWVTTWASTDTRLGVTKLWSPWDSIMVRISQLAFLLQEATLSVLYIWGTVKVLAPNDRVNAKRVQMDLIFINTYIILADIIILVLAYTNEHFPKEPTQNFVYAFKLKIEFVVLNQLMAITSQSRSSNFNDGHRYAKSSTFGNSLASSKPLTRSQPSGDSMNSPVSPKDPQKQNPSLATFAFGPKTKISFSNERSFSDSSSSEHQPSMFGLDHSVSPEAASRPNGPDHAASNSTQERIMVKHELQQRAAVVREPPAHRYRSSESLAREGDHPLRALQIKEDNGWWGNMWAGIPTSQQRTDKDLYRVRNGDMRV</sequence>
<keyword evidence="2" id="KW-1133">Transmembrane helix</keyword>
<gene>
    <name evidence="4" type="ORF">OHK93_002757</name>
</gene>
<feature type="transmembrane region" description="Helical" evidence="2">
    <location>
        <begin position="102"/>
        <end position="123"/>
    </location>
</feature>
<feature type="transmembrane region" description="Helical" evidence="2">
    <location>
        <begin position="188"/>
        <end position="207"/>
    </location>
</feature>
<organism evidence="4 5">
    <name type="scientific">Ramalina farinacea</name>
    <dbReference type="NCBI Taxonomy" id="258253"/>
    <lineage>
        <taxon>Eukaryota</taxon>
        <taxon>Fungi</taxon>
        <taxon>Dikarya</taxon>
        <taxon>Ascomycota</taxon>
        <taxon>Pezizomycotina</taxon>
        <taxon>Lecanoromycetes</taxon>
        <taxon>OSLEUM clade</taxon>
        <taxon>Lecanoromycetidae</taxon>
        <taxon>Lecanorales</taxon>
        <taxon>Lecanorineae</taxon>
        <taxon>Ramalinaceae</taxon>
        <taxon>Ramalina</taxon>
    </lineage>
</organism>
<keyword evidence="2" id="KW-0812">Transmembrane</keyword>
<dbReference type="PANTHER" id="PTHR37013">
    <property type="entry name" value="INTEGRAL MEMBRANE PROTEIN (AFU_ORTHOLOGUE AFUA_1G05950)-RELATED"/>
    <property type="match status" value="1"/>
</dbReference>
<protein>
    <recommendedName>
        <fullName evidence="3">DUF7703 domain-containing protein</fullName>
    </recommendedName>
</protein>
<keyword evidence="5" id="KW-1185">Reference proteome</keyword>
<dbReference type="Proteomes" id="UP001161017">
    <property type="component" value="Unassembled WGS sequence"/>
</dbReference>
<dbReference type="AlphaFoldDB" id="A0AA43QS00"/>
<evidence type="ECO:0000256" key="1">
    <source>
        <dbReference type="SAM" id="MobiDB-lite"/>
    </source>
</evidence>
<dbReference type="Pfam" id="PF24802">
    <property type="entry name" value="DUF7703"/>
    <property type="match status" value="1"/>
</dbReference>
<feature type="domain" description="DUF7703" evidence="3">
    <location>
        <begin position="10"/>
        <end position="243"/>
    </location>
</feature>
<feature type="region of interest" description="Disordered" evidence="1">
    <location>
        <begin position="258"/>
        <end position="297"/>
    </location>
</feature>
<comment type="caution">
    <text evidence="4">The sequence shown here is derived from an EMBL/GenBank/DDBJ whole genome shotgun (WGS) entry which is preliminary data.</text>
</comment>
<feature type="transmembrane region" description="Helical" evidence="2">
    <location>
        <begin position="37"/>
        <end position="61"/>
    </location>
</feature>
<keyword evidence="2" id="KW-0472">Membrane</keyword>
<evidence type="ECO:0000313" key="4">
    <source>
        <dbReference type="EMBL" id="MDI1491548.1"/>
    </source>
</evidence>
<feature type="compositionally biased region" description="Low complexity" evidence="1">
    <location>
        <begin position="310"/>
        <end position="322"/>
    </location>
</feature>
<dbReference type="InterPro" id="IPR056120">
    <property type="entry name" value="DUF7703"/>
</dbReference>
<feature type="transmembrane region" description="Helical" evidence="2">
    <location>
        <begin position="6"/>
        <end position="25"/>
    </location>
</feature>
<dbReference type="EMBL" id="JAPUFD010000015">
    <property type="protein sequence ID" value="MDI1491548.1"/>
    <property type="molecule type" value="Genomic_DNA"/>
</dbReference>
<evidence type="ECO:0000259" key="3">
    <source>
        <dbReference type="Pfam" id="PF24802"/>
    </source>
</evidence>
<evidence type="ECO:0000256" key="2">
    <source>
        <dbReference type="SAM" id="Phobius"/>
    </source>
</evidence>
<feature type="region of interest" description="Disordered" evidence="1">
    <location>
        <begin position="310"/>
        <end position="351"/>
    </location>
</feature>
<feature type="compositionally biased region" description="Polar residues" evidence="1">
    <location>
        <begin position="258"/>
        <end position="284"/>
    </location>
</feature>
<name>A0AA43QS00_9LECA</name>
<feature type="transmembrane region" description="Helical" evidence="2">
    <location>
        <begin position="67"/>
        <end position="90"/>
    </location>
</feature>
<accession>A0AA43QS00</accession>
<proteinExistence type="predicted"/>
<reference evidence="4" key="1">
    <citation type="journal article" date="2023" name="Genome Biol. Evol.">
        <title>First Whole Genome Sequence and Flow Cytometry Genome Size Data for the Lichen-Forming Fungus Ramalina farinacea (Ascomycota).</title>
        <authorList>
            <person name="Llewellyn T."/>
            <person name="Mian S."/>
            <person name="Hill R."/>
            <person name="Leitch I.J."/>
            <person name="Gaya E."/>
        </authorList>
    </citation>
    <scope>NUCLEOTIDE SEQUENCE</scope>
    <source>
        <strain evidence="4">LIQ254RAFAR</strain>
    </source>
</reference>